<dbReference type="AlphaFoldDB" id="A0A0F9EKY9"/>
<reference evidence="1" key="1">
    <citation type="journal article" date="2015" name="Nature">
        <title>Complex archaea that bridge the gap between prokaryotes and eukaryotes.</title>
        <authorList>
            <person name="Spang A."/>
            <person name="Saw J.H."/>
            <person name="Jorgensen S.L."/>
            <person name="Zaremba-Niedzwiedzka K."/>
            <person name="Martijn J."/>
            <person name="Lind A.E."/>
            <person name="van Eijk R."/>
            <person name="Schleper C."/>
            <person name="Guy L."/>
            <person name="Ettema T.J."/>
        </authorList>
    </citation>
    <scope>NUCLEOTIDE SEQUENCE</scope>
</reference>
<comment type="caution">
    <text evidence="1">The sequence shown here is derived from an EMBL/GenBank/DDBJ whole genome shotgun (WGS) entry which is preliminary data.</text>
</comment>
<dbReference type="EMBL" id="LAZR01034341">
    <property type="protein sequence ID" value="KKL45565.1"/>
    <property type="molecule type" value="Genomic_DNA"/>
</dbReference>
<feature type="non-terminal residue" evidence="1">
    <location>
        <position position="1"/>
    </location>
</feature>
<accession>A0A0F9EKY9</accession>
<proteinExistence type="predicted"/>
<protein>
    <submittedName>
        <fullName evidence="1">Uncharacterized protein</fullName>
    </submittedName>
</protein>
<name>A0A0F9EKY9_9ZZZZ</name>
<gene>
    <name evidence="1" type="ORF">LCGC14_2354370</name>
</gene>
<evidence type="ECO:0000313" key="1">
    <source>
        <dbReference type="EMBL" id="KKL45565.1"/>
    </source>
</evidence>
<organism evidence="1">
    <name type="scientific">marine sediment metagenome</name>
    <dbReference type="NCBI Taxonomy" id="412755"/>
    <lineage>
        <taxon>unclassified sequences</taxon>
        <taxon>metagenomes</taxon>
        <taxon>ecological metagenomes</taxon>
    </lineage>
</organism>
<sequence length="57" mass="6431">IHYPRFPTGADRVKENAIELAKILKKKFGQRGISVVLSDETIWIGDPSLVLLEDQPQ</sequence>